<name>A0A228HPV1_9BURK</name>
<evidence type="ECO:0000313" key="3">
    <source>
        <dbReference type="Proteomes" id="UP000214600"/>
    </source>
</evidence>
<reference evidence="2 3" key="2">
    <citation type="submission" date="2017-08" db="EMBL/GenBank/DDBJ databases">
        <title>WGS of novel Burkholderia cepaca complex species.</title>
        <authorList>
            <person name="Lipuma J."/>
            <person name="Spilker T."/>
        </authorList>
    </citation>
    <scope>NUCLEOTIDE SEQUENCE [LARGE SCALE GENOMIC DNA]</scope>
    <source>
        <strain evidence="2 3">AU17325</strain>
    </source>
</reference>
<dbReference type="OrthoDB" id="9021034at2"/>
<evidence type="ECO:0000256" key="1">
    <source>
        <dbReference type="SAM" id="Phobius"/>
    </source>
</evidence>
<feature type="transmembrane region" description="Helical" evidence="1">
    <location>
        <begin position="60"/>
        <end position="78"/>
    </location>
</feature>
<dbReference type="AlphaFoldDB" id="A0A228HPV1"/>
<keyword evidence="1" id="KW-0812">Transmembrane</keyword>
<protein>
    <submittedName>
        <fullName evidence="2">Uncharacterized protein</fullName>
    </submittedName>
</protein>
<gene>
    <name evidence="2" type="ORF">CFB84_41780</name>
</gene>
<keyword evidence="1" id="KW-0472">Membrane</keyword>
<sequence>MSLTRFLIRTLARVDDDVARRVMSTASAQDDASAPVPAEFARGRNAMAYALALFVGRRPVHFYVGLFGLVAFPAYLACRAMAPLLALIGGSHGG</sequence>
<reference evidence="3" key="1">
    <citation type="submission" date="2017-06" db="EMBL/GenBank/DDBJ databases">
        <authorList>
            <person name="LiPuma J."/>
            <person name="Spilker T."/>
        </authorList>
    </citation>
    <scope>NUCLEOTIDE SEQUENCE [LARGE SCALE GENOMIC DNA]</scope>
    <source>
        <strain evidence="3">AU17325</strain>
    </source>
</reference>
<keyword evidence="1" id="KW-1133">Transmembrane helix</keyword>
<dbReference type="EMBL" id="NKFA01000042">
    <property type="protein sequence ID" value="OXI31945.1"/>
    <property type="molecule type" value="Genomic_DNA"/>
</dbReference>
<proteinExistence type="predicted"/>
<accession>A0A228HPV1</accession>
<comment type="caution">
    <text evidence="2">The sequence shown here is derived from an EMBL/GenBank/DDBJ whole genome shotgun (WGS) entry which is preliminary data.</text>
</comment>
<organism evidence="2 3">
    <name type="scientific">Burkholderia aenigmatica</name>
    <dbReference type="NCBI Taxonomy" id="2015348"/>
    <lineage>
        <taxon>Bacteria</taxon>
        <taxon>Pseudomonadati</taxon>
        <taxon>Pseudomonadota</taxon>
        <taxon>Betaproteobacteria</taxon>
        <taxon>Burkholderiales</taxon>
        <taxon>Burkholderiaceae</taxon>
        <taxon>Burkholderia</taxon>
        <taxon>Burkholderia cepacia complex</taxon>
    </lineage>
</organism>
<evidence type="ECO:0000313" key="2">
    <source>
        <dbReference type="EMBL" id="OXI31945.1"/>
    </source>
</evidence>
<dbReference type="Proteomes" id="UP000214600">
    <property type="component" value="Unassembled WGS sequence"/>
</dbReference>
<dbReference type="RefSeq" id="WP_059888800.1">
    <property type="nucleotide sequence ID" value="NZ_CP091649.1"/>
</dbReference>